<dbReference type="Proteomes" id="UP001601442">
    <property type="component" value="Unassembled WGS sequence"/>
</dbReference>
<feature type="domain" description="SnoaL-like" evidence="1">
    <location>
        <begin position="161"/>
        <end position="257"/>
    </location>
</feature>
<dbReference type="InterPro" id="IPR019587">
    <property type="entry name" value="Polyketide_cyclase/dehydratase"/>
</dbReference>
<organism evidence="2 3">
    <name type="scientific">Nocardia aobensis</name>
    <dbReference type="NCBI Taxonomy" id="257277"/>
    <lineage>
        <taxon>Bacteria</taxon>
        <taxon>Bacillati</taxon>
        <taxon>Actinomycetota</taxon>
        <taxon>Actinomycetes</taxon>
        <taxon>Mycobacteriales</taxon>
        <taxon>Nocardiaceae</taxon>
        <taxon>Nocardia</taxon>
    </lineage>
</organism>
<dbReference type="CDD" id="cd07821">
    <property type="entry name" value="PYR_PYL_RCAR_like"/>
    <property type="match status" value="1"/>
</dbReference>
<dbReference type="InterPro" id="IPR023393">
    <property type="entry name" value="START-like_dom_sf"/>
</dbReference>
<dbReference type="Pfam" id="PF10604">
    <property type="entry name" value="Polyketide_cyc2"/>
    <property type="match status" value="1"/>
</dbReference>
<dbReference type="Gene3D" id="3.10.450.50">
    <property type="match status" value="1"/>
</dbReference>
<evidence type="ECO:0000313" key="2">
    <source>
        <dbReference type="EMBL" id="MFF0499843.1"/>
    </source>
</evidence>
<dbReference type="RefSeq" id="WP_387398654.1">
    <property type="nucleotide sequence ID" value="NZ_JBIAMT010000005.1"/>
</dbReference>
<dbReference type="InterPro" id="IPR037401">
    <property type="entry name" value="SnoaL-like"/>
</dbReference>
<keyword evidence="3" id="KW-1185">Reference proteome</keyword>
<dbReference type="SUPFAM" id="SSF55961">
    <property type="entry name" value="Bet v1-like"/>
    <property type="match status" value="1"/>
</dbReference>
<sequence>MREQVIRIERRSAAAPDVVYRLLTDIASWPRWAPRMVHGATVSTFDNSEPGAVGTVRHIGGVDEEIVEARPPHLQRYTINRGLPVSNYDGCVRISPEGAGSHVSWTVRFTGRFPMVGPAVRLLCHLSISALASALVKAADEETIIKTRHTDHVVPDIDTFAERFITAIETSNLDAIRTLFADDAILLHPFGRVEGIADIERFYTNLFSQAPVSARLGSVIVSGTSVLFEICSADAPDDAGPMAIDHATLDANGRIRRLIAAYRPGGPVSGHQLPTDGQ</sequence>
<dbReference type="SUPFAM" id="SSF54427">
    <property type="entry name" value="NTF2-like"/>
    <property type="match status" value="1"/>
</dbReference>
<accession>A0ABW6P9K9</accession>
<proteinExistence type="predicted"/>
<comment type="caution">
    <text evidence="2">The sequence shown here is derived from an EMBL/GenBank/DDBJ whole genome shotgun (WGS) entry which is preliminary data.</text>
</comment>
<dbReference type="Gene3D" id="3.30.530.20">
    <property type="match status" value="1"/>
</dbReference>
<evidence type="ECO:0000259" key="1">
    <source>
        <dbReference type="Pfam" id="PF12680"/>
    </source>
</evidence>
<evidence type="ECO:0000313" key="3">
    <source>
        <dbReference type="Proteomes" id="UP001601442"/>
    </source>
</evidence>
<protein>
    <submittedName>
        <fullName evidence="2">SRPBCC family protein</fullName>
    </submittedName>
</protein>
<reference evidence="2 3" key="1">
    <citation type="submission" date="2024-10" db="EMBL/GenBank/DDBJ databases">
        <title>The Natural Products Discovery Center: Release of the First 8490 Sequenced Strains for Exploring Actinobacteria Biosynthetic Diversity.</title>
        <authorList>
            <person name="Kalkreuter E."/>
            <person name="Kautsar S.A."/>
            <person name="Yang D."/>
            <person name="Bader C.D."/>
            <person name="Teijaro C.N."/>
            <person name="Fluegel L."/>
            <person name="Davis C.M."/>
            <person name="Simpson J.R."/>
            <person name="Lauterbach L."/>
            <person name="Steele A.D."/>
            <person name="Gui C."/>
            <person name="Meng S."/>
            <person name="Li G."/>
            <person name="Viehrig K."/>
            <person name="Ye F."/>
            <person name="Su P."/>
            <person name="Kiefer A.F."/>
            <person name="Nichols A."/>
            <person name="Cepeda A.J."/>
            <person name="Yan W."/>
            <person name="Fan B."/>
            <person name="Jiang Y."/>
            <person name="Adhikari A."/>
            <person name="Zheng C.-J."/>
            <person name="Schuster L."/>
            <person name="Cowan T.M."/>
            <person name="Smanski M.J."/>
            <person name="Chevrette M.G."/>
            <person name="De Carvalho L.P.S."/>
            <person name="Shen B."/>
        </authorList>
    </citation>
    <scope>NUCLEOTIDE SEQUENCE [LARGE SCALE GENOMIC DNA]</scope>
    <source>
        <strain evidence="2 3">NPDC004119</strain>
    </source>
</reference>
<dbReference type="EMBL" id="JBIAMT010000005">
    <property type="protein sequence ID" value="MFF0499843.1"/>
    <property type="molecule type" value="Genomic_DNA"/>
</dbReference>
<dbReference type="InterPro" id="IPR032710">
    <property type="entry name" value="NTF2-like_dom_sf"/>
</dbReference>
<gene>
    <name evidence="2" type="ORF">ACFYU5_25820</name>
</gene>
<dbReference type="Pfam" id="PF12680">
    <property type="entry name" value="SnoaL_2"/>
    <property type="match status" value="1"/>
</dbReference>
<name>A0ABW6P9K9_9NOCA</name>